<protein>
    <recommendedName>
        <fullName evidence="3">DUF6534 domain-containing protein</fullName>
    </recommendedName>
</protein>
<feature type="transmembrane region" description="Helical" evidence="2">
    <location>
        <begin position="215"/>
        <end position="239"/>
    </location>
</feature>
<dbReference type="PANTHER" id="PTHR40465">
    <property type="entry name" value="CHROMOSOME 1, WHOLE GENOME SHOTGUN SEQUENCE"/>
    <property type="match status" value="1"/>
</dbReference>
<gene>
    <name evidence="4" type="ORF">FIBSPDRAFT_1053925</name>
</gene>
<organism evidence="4 5">
    <name type="scientific">Athelia psychrophila</name>
    <dbReference type="NCBI Taxonomy" id="1759441"/>
    <lineage>
        <taxon>Eukaryota</taxon>
        <taxon>Fungi</taxon>
        <taxon>Dikarya</taxon>
        <taxon>Basidiomycota</taxon>
        <taxon>Agaricomycotina</taxon>
        <taxon>Agaricomycetes</taxon>
        <taxon>Agaricomycetidae</taxon>
        <taxon>Atheliales</taxon>
        <taxon>Atheliaceae</taxon>
        <taxon>Athelia</taxon>
    </lineage>
</organism>
<evidence type="ECO:0000313" key="4">
    <source>
        <dbReference type="EMBL" id="KZP05766.1"/>
    </source>
</evidence>
<name>A0A167W701_9AGAM</name>
<dbReference type="Pfam" id="PF20152">
    <property type="entry name" value="DUF6534"/>
    <property type="match status" value="1"/>
</dbReference>
<feature type="transmembrane region" description="Helical" evidence="2">
    <location>
        <begin position="104"/>
        <end position="122"/>
    </location>
</feature>
<evidence type="ECO:0000313" key="5">
    <source>
        <dbReference type="Proteomes" id="UP000076532"/>
    </source>
</evidence>
<dbReference type="STRING" id="436010.A0A167W701"/>
<reference evidence="4 5" key="1">
    <citation type="journal article" date="2016" name="Mol. Biol. Evol.">
        <title>Comparative Genomics of Early-Diverging Mushroom-Forming Fungi Provides Insights into the Origins of Lignocellulose Decay Capabilities.</title>
        <authorList>
            <person name="Nagy L.G."/>
            <person name="Riley R."/>
            <person name="Tritt A."/>
            <person name="Adam C."/>
            <person name="Daum C."/>
            <person name="Floudas D."/>
            <person name="Sun H."/>
            <person name="Yadav J.S."/>
            <person name="Pangilinan J."/>
            <person name="Larsson K.H."/>
            <person name="Matsuura K."/>
            <person name="Barry K."/>
            <person name="Labutti K."/>
            <person name="Kuo R."/>
            <person name="Ohm R.A."/>
            <person name="Bhattacharya S.S."/>
            <person name="Shirouzu T."/>
            <person name="Yoshinaga Y."/>
            <person name="Martin F.M."/>
            <person name="Grigoriev I.V."/>
            <person name="Hibbett D.S."/>
        </authorList>
    </citation>
    <scope>NUCLEOTIDE SEQUENCE [LARGE SCALE GENOMIC DNA]</scope>
    <source>
        <strain evidence="4 5">CBS 109695</strain>
    </source>
</reference>
<dbReference type="AlphaFoldDB" id="A0A167W701"/>
<dbReference type="EMBL" id="KV417820">
    <property type="protein sequence ID" value="KZP05766.1"/>
    <property type="molecule type" value="Genomic_DNA"/>
</dbReference>
<keyword evidence="5" id="KW-1185">Reference proteome</keyword>
<feature type="domain" description="DUF6534" evidence="3">
    <location>
        <begin position="184"/>
        <end position="269"/>
    </location>
</feature>
<feature type="transmembrane region" description="Helical" evidence="2">
    <location>
        <begin position="174"/>
        <end position="194"/>
    </location>
</feature>
<feature type="transmembrane region" description="Helical" evidence="2">
    <location>
        <begin position="245"/>
        <end position="267"/>
    </location>
</feature>
<dbReference type="OrthoDB" id="2749860at2759"/>
<proteinExistence type="predicted"/>
<accession>A0A167W701</accession>
<feature type="transmembrane region" description="Helical" evidence="2">
    <location>
        <begin position="63"/>
        <end position="84"/>
    </location>
</feature>
<dbReference type="PANTHER" id="PTHR40465:SF1">
    <property type="entry name" value="DUF6534 DOMAIN-CONTAINING PROTEIN"/>
    <property type="match status" value="1"/>
</dbReference>
<feature type="transmembrane region" description="Helical" evidence="2">
    <location>
        <begin position="20"/>
        <end position="42"/>
    </location>
</feature>
<sequence>MEYLVTRDWDDTLHVTPQQLVYATAAPIFLGFTTATALWGVACAQAVMYFKRDGRQDGPRIKAVVVILLLLELFHFTVTAHATYESLIIFRMNYLNLNDPTWSLLAQAVPSALIILIVRYVWTMRIWALSKSWLRNIIAIAMILLSFGEAGLTVGWMSAEFTAPYWGEIYTDRWGVLAVFFLRAFNDLSAASLFCYQLNRSKNGFEETDSIIRKLIRYGLGAGLFTSLGSIALVIVLALLPRQAWFISVYLTCTRVYVISLLAMLHWRRAPSKFTKEPAEDGIELSTMRWAWSPYSSTTGSGSESSPESLQTNDTAT</sequence>
<feature type="region of interest" description="Disordered" evidence="1">
    <location>
        <begin position="295"/>
        <end position="317"/>
    </location>
</feature>
<keyword evidence="2" id="KW-0472">Membrane</keyword>
<keyword evidence="2" id="KW-1133">Transmembrane helix</keyword>
<evidence type="ECO:0000256" key="2">
    <source>
        <dbReference type="SAM" id="Phobius"/>
    </source>
</evidence>
<feature type="transmembrane region" description="Helical" evidence="2">
    <location>
        <begin position="134"/>
        <end position="154"/>
    </location>
</feature>
<keyword evidence="2" id="KW-0812">Transmembrane</keyword>
<dbReference type="InterPro" id="IPR045339">
    <property type="entry name" value="DUF6534"/>
</dbReference>
<dbReference type="Proteomes" id="UP000076532">
    <property type="component" value="Unassembled WGS sequence"/>
</dbReference>
<evidence type="ECO:0000256" key="1">
    <source>
        <dbReference type="SAM" id="MobiDB-lite"/>
    </source>
</evidence>
<evidence type="ECO:0000259" key="3">
    <source>
        <dbReference type="Pfam" id="PF20152"/>
    </source>
</evidence>
<feature type="compositionally biased region" description="Low complexity" evidence="1">
    <location>
        <begin position="295"/>
        <end position="309"/>
    </location>
</feature>